<dbReference type="EMBL" id="JAMKFB020000003">
    <property type="protein sequence ID" value="KAL0198440.1"/>
    <property type="molecule type" value="Genomic_DNA"/>
</dbReference>
<dbReference type="PANTHER" id="PTHR21040:SF5">
    <property type="entry name" value="BETA-N-ACETYLHEXOSAMINIDASE"/>
    <property type="match status" value="1"/>
</dbReference>
<feature type="region of interest" description="Disordered" evidence="1">
    <location>
        <begin position="18"/>
        <end position="59"/>
    </location>
</feature>
<dbReference type="AlphaFoldDB" id="A0ABD0RLV6"/>
<evidence type="ECO:0000313" key="3">
    <source>
        <dbReference type="Proteomes" id="UP001529510"/>
    </source>
</evidence>
<feature type="non-terminal residue" evidence="2">
    <location>
        <position position="1"/>
    </location>
</feature>
<gene>
    <name evidence="2" type="ORF">M9458_006980</name>
</gene>
<dbReference type="PANTHER" id="PTHR21040">
    <property type="entry name" value="BCDNA.GH04120"/>
    <property type="match status" value="1"/>
</dbReference>
<feature type="compositionally biased region" description="Basic and acidic residues" evidence="1">
    <location>
        <begin position="23"/>
        <end position="35"/>
    </location>
</feature>
<evidence type="ECO:0000256" key="1">
    <source>
        <dbReference type="SAM" id="MobiDB-lite"/>
    </source>
</evidence>
<reference evidence="2 3" key="1">
    <citation type="submission" date="2024-05" db="EMBL/GenBank/DDBJ databases">
        <title>Genome sequencing and assembly of Indian major carp, Cirrhinus mrigala (Hamilton, 1822).</title>
        <authorList>
            <person name="Mohindra V."/>
            <person name="Chowdhury L.M."/>
            <person name="Lal K."/>
            <person name="Jena J.K."/>
        </authorList>
    </citation>
    <scope>NUCLEOTIDE SEQUENCE [LARGE SCALE GENOMIC DNA]</scope>
    <source>
        <strain evidence="2">CM1030</strain>
        <tissue evidence="2">Blood</tissue>
    </source>
</reference>
<dbReference type="Proteomes" id="UP001529510">
    <property type="component" value="Unassembled WGS sequence"/>
</dbReference>
<feature type="compositionally biased region" description="Basic and acidic residues" evidence="1">
    <location>
        <begin position="42"/>
        <end position="52"/>
    </location>
</feature>
<keyword evidence="3" id="KW-1185">Reference proteome</keyword>
<organism evidence="2 3">
    <name type="scientific">Cirrhinus mrigala</name>
    <name type="common">Mrigala</name>
    <dbReference type="NCBI Taxonomy" id="683832"/>
    <lineage>
        <taxon>Eukaryota</taxon>
        <taxon>Metazoa</taxon>
        <taxon>Chordata</taxon>
        <taxon>Craniata</taxon>
        <taxon>Vertebrata</taxon>
        <taxon>Euteleostomi</taxon>
        <taxon>Actinopterygii</taxon>
        <taxon>Neopterygii</taxon>
        <taxon>Teleostei</taxon>
        <taxon>Ostariophysi</taxon>
        <taxon>Cypriniformes</taxon>
        <taxon>Cyprinidae</taxon>
        <taxon>Labeoninae</taxon>
        <taxon>Labeonini</taxon>
        <taxon>Cirrhinus</taxon>
    </lineage>
</organism>
<dbReference type="InterPro" id="IPR017853">
    <property type="entry name" value="GH"/>
</dbReference>
<sequence>RKTHQVIQAEKFWPAPQVNLAHSQEDPVKKAHADNLEDQPEKEETIQSKKEELEPEVADDAPTDALRIVHLDLKGAAPKVKYLKEIFPLLSSLGANGILLEYEDMFPYEGELSVLKSSFAY</sequence>
<feature type="non-terminal residue" evidence="2">
    <location>
        <position position="121"/>
    </location>
</feature>
<proteinExistence type="predicted"/>
<protein>
    <submittedName>
        <fullName evidence="2">Uncharacterized protein</fullName>
    </submittedName>
</protein>
<comment type="caution">
    <text evidence="2">The sequence shown here is derived from an EMBL/GenBank/DDBJ whole genome shotgun (WGS) entry which is preliminary data.</text>
</comment>
<dbReference type="InterPro" id="IPR038901">
    <property type="entry name" value="HEXDC-like"/>
</dbReference>
<dbReference type="Gene3D" id="3.20.20.80">
    <property type="entry name" value="Glycosidases"/>
    <property type="match status" value="1"/>
</dbReference>
<name>A0ABD0RLV6_CIRMR</name>
<dbReference type="SUPFAM" id="SSF51445">
    <property type="entry name" value="(Trans)glycosidases"/>
    <property type="match status" value="1"/>
</dbReference>
<accession>A0ABD0RLV6</accession>
<evidence type="ECO:0000313" key="2">
    <source>
        <dbReference type="EMBL" id="KAL0198440.1"/>
    </source>
</evidence>